<evidence type="ECO:0000313" key="2">
    <source>
        <dbReference type="EMBL" id="KAH3827950.1"/>
    </source>
</evidence>
<feature type="region of interest" description="Disordered" evidence="1">
    <location>
        <begin position="1"/>
        <end position="25"/>
    </location>
</feature>
<reference evidence="2" key="1">
    <citation type="journal article" date="2019" name="bioRxiv">
        <title>The Genome of the Zebra Mussel, Dreissena polymorpha: A Resource for Invasive Species Research.</title>
        <authorList>
            <person name="McCartney M.A."/>
            <person name="Auch B."/>
            <person name="Kono T."/>
            <person name="Mallez S."/>
            <person name="Zhang Y."/>
            <person name="Obille A."/>
            <person name="Becker A."/>
            <person name="Abrahante J.E."/>
            <person name="Garbe J."/>
            <person name="Badalamenti J.P."/>
            <person name="Herman A."/>
            <person name="Mangelson H."/>
            <person name="Liachko I."/>
            <person name="Sullivan S."/>
            <person name="Sone E.D."/>
            <person name="Koren S."/>
            <person name="Silverstein K.A.T."/>
            <person name="Beckman K.B."/>
            <person name="Gohl D.M."/>
        </authorList>
    </citation>
    <scope>NUCLEOTIDE SEQUENCE</scope>
    <source>
        <strain evidence="2">Duluth1</strain>
        <tissue evidence="2">Whole animal</tissue>
    </source>
</reference>
<accession>A0A9D4H3N5</accession>
<keyword evidence="3" id="KW-1185">Reference proteome</keyword>
<dbReference type="AlphaFoldDB" id="A0A9D4H3N5"/>
<evidence type="ECO:0000313" key="3">
    <source>
        <dbReference type="Proteomes" id="UP000828390"/>
    </source>
</evidence>
<reference evidence="2" key="2">
    <citation type="submission" date="2020-11" db="EMBL/GenBank/DDBJ databases">
        <authorList>
            <person name="McCartney M.A."/>
            <person name="Auch B."/>
            <person name="Kono T."/>
            <person name="Mallez S."/>
            <person name="Becker A."/>
            <person name="Gohl D.M."/>
            <person name="Silverstein K.A.T."/>
            <person name="Koren S."/>
            <person name="Bechman K.B."/>
            <person name="Herman A."/>
            <person name="Abrahante J.E."/>
            <person name="Garbe J."/>
        </authorList>
    </citation>
    <scope>NUCLEOTIDE SEQUENCE</scope>
    <source>
        <strain evidence="2">Duluth1</strain>
        <tissue evidence="2">Whole animal</tissue>
    </source>
</reference>
<protein>
    <submittedName>
        <fullName evidence="2">Uncharacterized protein</fullName>
    </submittedName>
</protein>
<dbReference type="Proteomes" id="UP000828390">
    <property type="component" value="Unassembled WGS sequence"/>
</dbReference>
<evidence type="ECO:0000256" key="1">
    <source>
        <dbReference type="SAM" id="MobiDB-lite"/>
    </source>
</evidence>
<proteinExistence type="predicted"/>
<dbReference type="EMBL" id="JAIWYP010000005">
    <property type="protein sequence ID" value="KAH3827950.1"/>
    <property type="molecule type" value="Genomic_DNA"/>
</dbReference>
<sequence>MTNTPGQTNGARHSQTVYNYSTQSPRQSLRTLPYSMLQCQTVSWTVDDGARHSQKSVTVPNSPLNSL</sequence>
<organism evidence="2 3">
    <name type="scientific">Dreissena polymorpha</name>
    <name type="common">Zebra mussel</name>
    <name type="synonym">Mytilus polymorpha</name>
    <dbReference type="NCBI Taxonomy" id="45954"/>
    <lineage>
        <taxon>Eukaryota</taxon>
        <taxon>Metazoa</taxon>
        <taxon>Spiralia</taxon>
        <taxon>Lophotrochozoa</taxon>
        <taxon>Mollusca</taxon>
        <taxon>Bivalvia</taxon>
        <taxon>Autobranchia</taxon>
        <taxon>Heteroconchia</taxon>
        <taxon>Euheterodonta</taxon>
        <taxon>Imparidentia</taxon>
        <taxon>Neoheterodontei</taxon>
        <taxon>Myida</taxon>
        <taxon>Dreissenoidea</taxon>
        <taxon>Dreissenidae</taxon>
        <taxon>Dreissena</taxon>
    </lineage>
</organism>
<comment type="caution">
    <text evidence="2">The sequence shown here is derived from an EMBL/GenBank/DDBJ whole genome shotgun (WGS) entry which is preliminary data.</text>
</comment>
<name>A0A9D4H3N5_DREPO</name>
<gene>
    <name evidence="2" type="ORF">DPMN_129896</name>
</gene>